<protein>
    <submittedName>
        <fullName evidence="2">NAD(P)-dependent alcohol dehydrogenase</fullName>
    </submittedName>
</protein>
<dbReference type="PROSITE" id="PS01162">
    <property type="entry name" value="QOR_ZETA_CRYSTAL"/>
    <property type="match status" value="1"/>
</dbReference>
<gene>
    <name evidence="2" type="ORF">ACFQ0E_15865</name>
</gene>
<dbReference type="Proteomes" id="UP001597110">
    <property type="component" value="Unassembled WGS sequence"/>
</dbReference>
<dbReference type="RefSeq" id="WP_386825485.1">
    <property type="nucleotide sequence ID" value="NZ_JBHTIF010000004.1"/>
</dbReference>
<dbReference type="EMBL" id="JBHTIF010000004">
    <property type="protein sequence ID" value="MFD0727072.1"/>
    <property type="molecule type" value="Genomic_DNA"/>
</dbReference>
<evidence type="ECO:0000259" key="1">
    <source>
        <dbReference type="SMART" id="SM00829"/>
    </source>
</evidence>
<dbReference type="Gene3D" id="3.90.180.10">
    <property type="entry name" value="Medium-chain alcohol dehydrogenases, catalytic domain"/>
    <property type="match status" value="1"/>
</dbReference>
<dbReference type="SMART" id="SM00829">
    <property type="entry name" value="PKS_ER"/>
    <property type="match status" value="1"/>
</dbReference>
<dbReference type="Pfam" id="PF13602">
    <property type="entry name" value="ADH_zinc_N_2"/>
    <property type="match status" value="1"/>
</dbReference>
<dbReference type="PANTHER" id="PTHR11695:SF648">
    <property type="entry name" value="ZINC-BINDING OXIDOREDUCTASE"/>
    <property type="match status" value="1"/>
</dbReference>
<dbReference type="InterPro" id="IPR020843">
    <property type="entry name" value="ER"/>
</dbReference>
<accession>A0ABW2YFC7</accession>
<organism evidence="2 3">
    <name type="scientific">Lysobacter brunescens</name>
    <dbReference type="NCBI Taxonomy" id="262323"/>
    <lineage>
        <taxon>Bacteria</taxon>
        <taxon>Pseudomonadati</taxon>
        <taxon>Pseudomonadota</taxon>
        <taxon>Gammaproteobacteria</taxon>
        <taxon>Lysobacterales</taxon>
        <taxon>Lysobacteraceae</taxon>
        <taxon>Lysobacter</taxon>
    </lineage>
</organism>
<dbReference type="CDD" id="cd08267">
    <property type="entry name" value="MDR1"/>
    <property type="match status" value="1"/>
</dbReference>
<sequence>MKAAIYRAYGSADGVRIEDVPTPEPGPGEVRIRVRAASLNHADIYMLRGWPYMLRLQSGLWRPKNNGIGLDFAGEIEKLGEGVADLRPGDAVLGEMTTPFSGRTRTIAEYLCVPAVQAVKMPSALSFEEAAVLPLAGCTAMFAVHDFGGLRPGQRVLINGAGGGIGVHAVQLAKHAGAIVTAVCSGEKASMVRELGADRTIDYRREDFTAEDIRYDVMIDLVSSRSPEECRRVLASDGRFVWAGSMESSPVLGPLRPLLRMASASRGAPGQRWDTINRKTISADLMKLVELHAEGAFRPVIGLRYPLAEVADAIRHMETGHASGKIVIAI</sequence>
<dbReference type="InterPro" id="IPR036291">
    <property type="entry name" value="NAD(P)-bd_dom_sf"/>
</dbReference>
<comment type="caution">
    <text evidence="2">The sequence shown here is derived from an EMBL/GenBank/DDBJ whole genome shotgun (WGS) entry which is preliminary data.</text>
</comment>
<dbReference type="Pfam" id="PF08240">
    <property type="entry name" value="ADH_N"/>
    <property type="match status" value="1"/>
</dbReference>
<dbReference type="Gene3D" id="3.40.50.720">
    <property type="entry name" value="NAD(P)-binding Rossmann-like Domain"/>
    <property type="match status" value="1"/>
</dbReference>
<dbReference type="SUPFAM" id="SSF51735">
    <property type="entry name" value="NAD(P)-binding Rossmann-fold domains"/>
    <property type="match status" value="1"/>
</dbReference>
<dbReference type="InterPro" id="IPR002364">
    <property type="entry name" value="Quin_OxRdtase/zeta-crystal_CS"/>
</dbReference>
<feature type="domain" description="Enoyl reductase (ER)" evidence="1">
    <location>
        <begin position="10"/>
        <end position="328"/>
    </location>
</feature>
<evidence type="ECO:0000313" key="3">
    <source>
        <dbReference type="Proteomes" id="UP001597110"/>
    </source>
</evidence>
<name>A0ABW2YFC7_9GAMM</name>
<proteinExistence type="predicted"/>
<keyword evidence="3" id="KW-1185">Reference proteome</keyword>
<dbReference type="InterPro" id="IPR013154">
    <property type="entry name" value="ADH-like_N"/>
</dbReference>
<dbReference type="InterPro" id="IPR050700">
    <property type="entry name" value="YIM1/Zinc_Alcohol_DH_Fams"/>
</dbReference>
<dbReference type="SUPFAM" id="SSF50129">
    <property type="entry name" value="GroES-like"/>
    <property type="match status" value="1"/>
</dbReference>
<dbReference type="InterPro" id="IPR011032">
    <property type="entry name" value="GroES-like_sf"/>
</dbReference>
<evidence type="ECO:0000313" key="2">
    <source>
        <dbReference type="EMBL" id="MFD0727072.1"/>
    </source>
</evidence>
<dbReference type="PANTHER" id="PTHR11695">
    <property type="entry name" value="ALCOHOL DEHYDROGENASE RELATED"/>
    <property type="match status" value="1"/>
</dbReference>
<reference evidence="3" key="1">
    <citation type="journal article" date="2019" name="Int. J. Syst. Evol. Microbiol.">
        <title>The Global Catalogue of Microorganisms (GCM) 10K type strain sequencing project: providing services to taxonomists for standard genome sequencing and annotation.</title>
        <authorList>
            <consortium name="The Broad Institute Genomics Platform"/>
            <consortium name="The Broad Institute Genome Sequencing Center for Infectious Disease"/>
            <person name="Wu L."/>
            <person name="Ma J."/>
        </authorList>
    </citation>
    <scope>NUCLEOTIDE SEQUENCE [LARGE SCALE GENOMIC DNA]</scope>
    <source>
        <strain evidence="3">CCUG 55585</strain>
    </source>
</reference>